<gene>
    <name evidence="2" type="ORF">F1188_14435</name>
</gene>
<dbReference type="AlphaFoldDB" id="A0A5M6I9E5"/>
<accession>A0A5M6I9E5</accession>
<dbReference type="Proteomes" id="UP000324065">
    <property type="component" value="Unassembled WGS sequence"/>
</dbReference>
<evidence type="ECO:0000313" key="3">
    <source>
        <dbReference type="Proteomes" id="UP000324065"/>
    </source>
</evidence>
<name>A0A5M6I9E5_9PROT</name>
<evidence type="ECO:0008006" key="4">
    <source>
        <dbReference type="Google" id="ProtNLM"/>
    </source>
</evidence>
<comment type="caution">
    <text evidence="2">The sequence shown here is derived from an EMBL/GenBank/DDBJ whole genome shotgun (WGS) entry which is preliminary data.</text>
</comment>
<dbReference type="OrthoDB" id="7161641at2"/>
<feature type="region of interest" description="Disordered" evidence="1">
    <location>
        <begin position="141"/>
        <end position="170"/>
    </location>
</feature>
<proteinExistence type="predicted"/>
<organism evidence="2 3">
    <name type="scientific">Roseospira marina</name>
    <dbReference type="NCBI Taxonomy" id="140057"/>
    <lineage>
        <taxon>Bacteria</taxon>
        <taxon>Pseudomonadati</taxon>
        <taxon>Pseudomonadota</taxon>
        <taxon>Alphaproteobacteria</taxon>
        <taxon>Rhodospirillales</taxon>
        <taxon>Rhodospirillaceae</taxon>
        <taxon>Roseospira</taxon>
    </lineage>
</organism>
<feature type="region of interest" description="Disordered" evidence="1">
    <location>
        <begin position="805"/>
        <end position="827"/>
    </location>
</feature>
<evidence type="ECO:0000256" key="1">
    <source>
        <dbReference type="SAM" id="MobiDB-lite"/>
    </source>
</evidence>
<feature type="compositionally biased region" description="Low complexity" evidence="1">
    <location>
        <begin position="141"/>
        <end position="157"/>
    </location>
</feature>
<feature type="region of interest" description="Disordered" evidence="1">
    <location>
        <begin position="1090"/>
        <end position="1112"/>
    </location>
</feature>
<protein>
    <recommendedName>
        <fullName evidence="4">DUF3971 domain-containing protein</fullName>
    </recommendedName>
</protein>
<dbReference type="RefSeq" id="WP_150063135.1">
    <property type="nucleotide sequence ID" value="NZ_JACHII010000004.1"/>
</dbReference>
<dbReference type="EMBL" id="VWPJ01000014">
    <property type="protein sequence ID" value="KAA5604803.1"/>
    <property type="molecule type" value="Genomic_DNA"/>
</dbReference>
<reference evidence="2 3" key="1">
    <citation type="submission" date="2019-09" db="EMBL/GenBank/DDBJ databases">
        <title>Genome sequence of Roseospira marina, one of the more divergent members of the non-sulfur purple photosynthetic bacterial family, the Rhodospirillaceae.</title>
        <authorList>
            <person name="Meyer T."/>
            <person name="Kyndt J."/>
        </authorList>
    </citation>
    <scope>NUCLEOTIDE SEQUENCE [LARGE SCALE GENOMIC DNA]</scope>
    <source>
        <strain evidence="2 3">DSM 15113</strain>
    </source>
</reference>
<evidence type="ECO:0000313" key="2">
    <source>
        <dbReference type="EMBL" id="KAA5604803.1"/>
    </source>
</evidence>
<keyword evidence="3" id="KW-1185">Reference proteome</keyword>
<sequence length="1112" mass="113421">MSGRTMHRVLGGLGAGVGALVLLFVVGAWLATRGPLSVPFLVPLIEQELTAAVEDAGLDLDVTVGEAVVLWRGIERGLDVRLHAVQLGSAEKGAPAEVGTVEAALDGRALLEGTVHLSGLALVGSTVRVIRTPEGTVQLASGPGPAALAGVSPPATEDGTEEGAAPGGAGLSPDVIVNAWGRLADLGLALRNARLVFDDRMTDQVWLATIGHLTATRDGEAALIVETSVRVQTRPAEASETAPHEDPYEDGAGPSLDLALRHEMTSGTASGLVALHDINPSRDLAPLAAVADVPALAGWDQHLEGTVTLDIAFEGDAPETWFRFASLSVVGGAGSVTAPPPVDRPYALDDLTVEATLDRAPESGRLTLTVEQGHIGLDGVALAATGALTVDPGGPAVGYADLSTSTVTVPVVERLWPGSLAHGAIEWIGHNLSDGVVVGTQMRATLAGGSLADLTLTDLSGDAGLFGMTVNYLDGLPPATDAHGRLRFGLETVEVDVSGGGVGAVRVTDGHAVFSDFDADVERADLTFDIVGPLADALALIDHEPLGYASKVGIDPASLRGDAKATLTLGMPLLKDLPLEDLEIGVEASAEGVGVPEVLLNQDLSAGDLDLSLTQDGMDVNGTARLGPVPVRLTWRENFTDGAPFDRRYRVKARVDAAGRKAFGLHGVPFQPPWLDGPVEAVATYTEAEGKPGRLTADLDLTPASLSVGPLGWSKPAGVAGRAAVKGTFSDDAMVIDFDVTSPAGATVAGQARLNGEGGLRDITVDPIRLGADTDARALVRAETDPERVIRVTVAGRSVDLRAALGGDDARPAEEADPGPDAEAGGGALRTLEPGAAADSGTALDLALAVERVRMTDTIALTDVNATAIRDAAGHWRSGDVDARIGGGPEIVVHLTPEGAGLARTLTARAGDAGAVAAALGVIDQLRGGTLSLDGTLDAEDRLSGTLTIRDFHLAEAPLLARILAVASLTGILDELQGDGLSLSRLVAPFTYADSLLTLSEARTNGPSLGLTANGTINIDTGRLDLTGVVVPAYVVNALLGKIPVVGDILVGEKGGGVFAVGYGATGTLDDPDVSVNPLTVLTPGALRGVFGDGTSDGDDGPVTMPSVGPPD</sequence>